<dbReference type="PANTHER" id="PTHR35897">
    <property type="entry name" value="METHYLTRANSFERASE AUSD"/>
    <property type="match status" value="1"/>
</dbReference>
<evidence type="ECO:0000256" key="3">
    <source>
        <dbReference type="ARBA" id="ARBA00022691"/>
    </source>
</evidence>
<dbReference type="InterPro" id="IPR051654">
    <property type="entry name" value="Meroterpenoid_MTases"/>
</dbReference>
<evidence type="ECO:0008006" key="7">
    <source>
        <dbReference type="Google" id="ProtNLM"/>
    </source>
</evidence>
<name>A0ABR1J9W3_9AGAR</name>
<dbReference type="Gene3D" id="3.40.50.150">
    <property type="entry name" value="Vaccinia Virus protein VP39"/>
    <property type="match status" value="1"/>
</dbReference>
<protein>
    <recommendedName>
        <fullName evidence="7">Methyltransferase ausD</fullName>
    </recommendedName>
</protein>
<dbReference type="Proteomes" id="UP001498398">
    <property type="component" value="Unassembled WGS sequence"/>
</dbReference>
<organism evidence="5 6">
    <name type="scientific">Marasmiellus scandens</name>
    <dbReference type="NCBI Taxonomy" id="2682957"/>
    <lineage>
        <taxon>Eukaryota</taxon>
        <taxon>Fungi</taxon>
        <taxon>Dikarya</taxon>
        <taxon>Basidiomycota</taxon>
        <taxon>Agaricomycotina</taxon>
        <taxon>Agaricomycetes</taxon>
        <taxon>Agaricomycetidae</taxon>
        <taxon>Agaricales</taxon>
        <taxon>Marasmiineae</taxon>
        <taxon>Omphalotaceae</taxon>
        <taxon>Marasmiellus</taxon>
    </lineage>
</organism>
<comment type="pathway">
    <text evidence="1">Secondary metabolite biosynthesis.</text>
</comment>
<dbReference type="EMBL" id="JBANRG010000024">
    <property type="protein sequence ID" value="KAK7454506.1"/>
    <property type="molecule type" value="Genomic_DNA"/>
</dbReference>
<keyword evidence="6" id="KW-1185">Reference proteome</keyword>
<gene>
    <name evidence="5" type="ORF">VKT23_011260</name>
</gene>
<keyword evidence="3" id="KW-0949">S-adenosyl-L-methionine</keyword>
<evidence type="ECO:0000313" key="5">
    <source>
        <dbReference type="EMBL" id="KAK7454506.1"/>
    </source>
</evidence>
<proteinExistence type="inferred from homology"/>
<comment type="similarity">
    <text evidence="4">Belongs to the class I-like SAM-binding methyltransferase superfamily.</text>
</comment>
<evidence type="ECO:0000256" key="1">
    <source>
        <dbReference type="ARBA" id="ARBA00005179"/>
    </source>
</evidence>
<evidence type="ECO:0000256" key="4">
    <source>
        <dbReference type="ARBA" id="ARBA00038314"/>
    </source>
</evidence>
<dbReference type="InterPro" id="IPR029063">
    <property type="entry name" value="SAM-dependent_MTases_sf"/>
</dbReference>
<comment type="caution">
    <text evidence="5">The sequence shown here is derived from an EMBL/GenBank/DDBJ whole genome shotgun (WGS) entry which is preliminary data.</text>
</comment>
<evidence type="ECO:0000313" key="6">
    <source>
        <dbReference type="Proteomes" id="UP001498398"/>
    </source>
</evidence>
<reference evidence="5 6" key="1">
    <citation type="submission" date="2024-01" db="EMBL/GenBank/DDBJ databases">
        <title>A draft genome for the cacao thread blight pathogen Marasmiellus scandens.</title>
        <authorList>
            <person name="Baruah I.K."/>
            <person name="Leung J."/>
            <person name="Bukari Y."/>
            <person name="Amoako-Attah I."/>
            <person name="Meinhardt L.W."/>
            <person name="Bailey B.A."/>
            <person name="Cohen S.P."/>
        </authorList>
    </citation>
    <scope>NUCLEOTIDE SEQUENCE [LARGE SCALE GENOMIC DNA]</scope>
    <source>
        <strain evidence="5 6">GH-19</strain>
    </source>
</reference>
<evidence type="ECO:0000256" key="2">
    <source>
        <dbReference type="ARBA" id="ARBA00022679"/>
    </source>
</evidence>
<dbReference type="SUPFAM" id="SSF53335">
    <property type="entry name" value="S-adenosyl-L-methionine-dependent methyltransferases"/>
    <property type="match status" value="1"/>
</dbReference>
<dbReference type="PANTHER" id="PTHR35897:SF1">
    <property type="entry name" value="METHYLTRANSFERASE AUSD"/>
    <property type="match status" value="1"/>
</dbReference>
<sequence>MDSEQTSNETKFLSKLAESQWKESTLSQEISLDLKELTEDELAFLQMQTGINDMQRLTEHAEDVARKAYKARRTLLVFKLPFLPAYQHVLELGKSRKGAILLDIGCCFGQDVRKAAMDGYPVENIVTSDLHPEFWFLGHELFKTTPETFPVRFIPGDVFDDGFIPDRGPFLDTLGNDKPSSNQDLQSLKSLQGRISFIHATALFHLFNEQTQQKLARKLGSLLSPEKGSVIFGMQPGFPMGEAGERVNPRGERIFCHDPESWKRLWVGEQGVFPEGVVEVQMELQHIGVLTEAEVLMWSVKRI</sequence>
<accession>A0ABR1J9W3</accession>
<keyword evidence="2" id="KW-0808">Transferase</keyword>